<keyword evidence="4" id="KW-0862">Zinc</keyword>
<dbReference type="AlphaFoldDB" id="A0AAV3XHQ2"/>
<dbReference type="GO" id="GO:0003677">
    <property type="term" value="F:DNA binding"/>
    <property type="evidence" value="ECO:0007669"/>
    <property type="project" value="UniProtKB-KW"/>
</dbReference>
<keyword evidence="6" id="KW-0233">DNA recombination</keyword>
<feature type="compositionally biased region" description="Basic residues" evidence="8">
    <location>
        <begin position="428"/>
        <end position="440"/>
    </location>
</feature>
<dbReference type="Pfam" id="PF01385">
    <property type="entry name" value="OrfB_IS605"/>
    <property type="match status" value="1"/>
</dbReference>
<gene>
    <name evidence="10" type="ORF">MiSe_72690</name>
</gene>
<reference evidence="10" key="1">
    <citation type="submission" date="2019-10" db="EMBL/GenBank/DDBJ databases">
        <title>Draft genome sequece of Microseira wollei NIES-4236.</title>
        <authorList>
            <person name="Yamaguchi H."/>
            <person name="Suzuki S."/>
            <person name="Kawachi M."/>
        </authorList>
    </citation>
    <scope>NUCLEOTIDE SEQUENCE</scope>
    <source>
        <strain evidence="10">NIES-4236</strain>
    </source>
</reference>
<evidence type="ECO:0000259" key="9">
    <source>
        <dbReference type="PROSITE" id="PS00028"/>
    </source>
</evidence>
<dbReference type="PROSITE" id="PS00028">
    <property type="entry name" value="ZINC_FINGER_C2H2_1"/>
    <property type="match status" value="1"/>
</dbReference>
<evidence type="ECO:0000313" key="10">
    <source>
        <dbReference type="EMBL" id="GET42452.1"/>
    </source>
</evidence>
<protein>
    <submittedName>
        <fullName evidence="10">Transposase IS891/IS1136/IS1341 family protein</fullName>
    </submittedName>
</protein>
<evidence type="ECO:0000256" key="3">
    <source>
        <dbReference type="ARBA" id="ARBA00022723"/>
    </source>
</evidence>
<evidence type="ECO:0000256" key="4">
    <source>
        <dbReference type="ARBA" id="ARBA00022833"/>
    </source>
</evidence>
<evidence type="ECO:0000256" key="6">
    <source>
        <dbReference type="ARBA" id="ARBA00023172"/>
    </source>
</evidence>
<evidence type="ECO:0000256" key="2">
    <source>
        <dbReference type="ARBA" id="ARBA00022578"/>
    </source>
</evidence>
<organism evidence="10 11">
    <name type="scientific">Microseira wollei NIES-4236</name>
    <dbReference type="NCBI Taxonomy" id="2530354"/>
    <lineage>
        <taxon>Bacteria</taxon>
        <taxon>Bacillati</taxon>
        <taxon>Cyanobacteriota</taxon>
        <taxon>Cyanophyceae</taxon>
        <taxon>Oscillatoriophycideae</taxon>
        <taxon>Aerosakkonematales</taxon>
        <taxon>Aerosakkonemataceae</taxon>
        <taxon>Microseira</taxon>
    </lineage>
</organism>
<evidence type="ECO:0000256" key="5">
    <source>
        <dbReference type="ARBA" id="ARBA00023125"/>
    </source>
</evidence>
<feature type="domain" description="C2H2-type" evidence="9">
    <location>
        <begin position="357"/>
        <end position="377"/>
    </location>
</feature>
<comment type="similarity">
    <text evidence="1">In the C-terminal section; belongs to the transposase 35 family.</text>
</comment>
<feature type="coiled-coil region" evidence="7">
    <location>
        <begin position="243"/>
        <end position="270"/>
    </location>
</feature>
<dbReference type="NCBIfam" id="NF040570">
    <property type="entry name" value="guided_TnpB"/>
    <property type="match status" value="1"/>
</dbReference>
<dbReference type="GO" id="GO:0006310">
    <property type="term" value="P:DNA recombination"/>
    <property type="evidence" value="ECO:0007669"/>
    <property type="project" value="UniProtKB-KW"/>
</dbReference>
<dbReference type="InterPro" id="IPR013087">
    <property type="entry name" value="Znf_C2H2_type"/>
</dbReference>
<name>A0AAV3XHQ2_9CYAN</name>
<feature type="region of interest" description="Disordered" evidence="8">
    <location>
        <begin position="414"/>
        <end position="440"/>
    </location>
</feature>
<evidence type="ECO:0000256" key="7">
    <source>
        <dbReference type="SAM" id="Coils"/>
    </source>
</evidence>
<dbReference type="GO" id="GO:0032196">
    <property type="term" value="P:transposition"/>
    <property type="evidence" value="ECO:0007669"/>
    <property type="project" value="UniProtKB-KW"/>
</dbReference>
<sequence>MGMRQAFTSVHRYSKHARINGMLTLNYRYRIYPDATQEQILLEWMDICRNAYNYALREIKDWCDSRKCPIDRCSGEKEYILSPELKFPGEVYQLNNLPRAKKEFPKLGEVPSQVLQQAIKQLHLSWKYFQERGFGFPRFKKYGQFKSLLFPQFQESPVTNLHIKLPKIGAILINLHRPIPMGFVVKQVRILRKADKWYASICIQCDVSVPEPMPHGHAIGVDVGLEKFLATSDGVLVKPPKFFKQMQSRLKVLQRRLSRKQKRSKNYEKQRLKVQGMHHAIDNTRKDFHYKQAHALCDAADMVFMEELDYRTSAKGMFGKQMLDAAFGQFRSIVKYVCSKRGKFFAEVDARGTSQECPECGGGVKKDLSVRIHECPHCGYKTDRDVAAGQNIRNRGVKLISTVGQTGRETACADDLPGVEVTQSRQVSKPRKGKTRKSQK</sequence>
<dbReference type="GO" id="GO:0046872">
    <property type="term" value="F:metal ion binding"/>
    <property type="evidence" value="ECO:0007669"/>
    <property type="project" value="UniProtKB-KW"/>
</dbReference>
<dbReference type="InterPro" id="IPR001959">
    <property type="entry name" value="Transposase"/>
</dbReference>
<keyword evidence="5" id="KW-0238">DNA-binding</keyword>
<dbReference type="InterPro" id="IPR021027">
    <property type="entry name" value="Transposase_put_HTH"/>
</dbReference>
<dbReference type="Pfam" id="PF07282">
    <property type="entry name" value="Cas12f1-like_TNB"/>
    <property type="match status" value="1"/>
</dbReference>
<dbReference type="EMBL" id="BLAY01000165">
    <property type="protein sequence ID" value="GET42452.1"/>
    <property type="molecule type" value="Genomic_DNA"/>
</dbReference>
<keyword evidence="7" id="KW-0175">Coiled coil</keyword>
<comment type="caution">
    <text evidence="10">The sequence shown here is derived from an EMBL/GenBank/DDBJ whole genome shotgun (WGS) entry which is preliminary data.</text>
</comment>
<keyword evidence="11" id="KW-1185">Reference proteome</keyword>
<evidence type="ECO:0000313" key="11">
    <source>
        <dbReference type="Proteomes" id="UP001050975"/>
    </source>
</evidence>
<proteinExistence type="inferred from homology"/>
<accession>A0AAV3XHQ2</accession>
<dbReference type="Pfam" id="PF12323">
    <property type="entry name" value="HTH_OrfB_IS605"/>
    <property type="match status" value="1"/>
</dbReference>
<dbReference type="InterPro" id="IPR010095">
    <property type="entry name" value="Cas12f1-like_TNB"/>
</dbReference>
<keyword evidence="3" id="KW-0479">Metal-binding</keyword>
<evidence type="ECO:0000256" key="1">
    <source>
        <dbReference type="ARBA" id="ARBA00008761"/>
    </source>
</evidence>
<keyword evidence="2" id="KW-0815">Transposition</keyword>
<evidence type="ECO:0000256" key="8">
    <source>
        <dbReference type="SAM" id="MobiDB-lite"/>
    </source>
</evidence>
<dbReference type="Proteomes" id="UP001050975">
    <property type="component" value="Unassembled WGS sequence"/>
</dbReference>